<proteinExistence type="predicted"/>
<dbReference type="Gene3D" id="2.60.120.10">
    <property type="entry name" value="Jelly Rolls"/>
    <property type="match status" value="1"/>
</dbReference>
<protein>
    <submittedName>
        <fullName evidence="5">AraC family transcriptional regulator</fullName>
    </submittedName>
</protein>
<evidence type="ECO:0000259" key="4">
    <source>
        <dbReference type="PROSITE" id="PS01124"/>
    </source>
</evidence>
<gene>
    <name evidence="5" type="ORF">ISU02_18330</name>
</gene>
<dbReference type="PROSITE" id="PS00041">
    <property type="entry name" value="HTH_ARAC_FAMILY_1"/>
    <property type="match status" value="1"/>
</dbReference>
<dbReference type="Pfam" id="PF12833">
    <property type="entry name" value="HTH_18"/>
    <property type="match status" value="1"/>
</dbReference>
<dbReference type="RefSeq" id="WP_194703300.1">
    <property type="nucleotide sequence ID" value="NZ_JADKNH010000012.1"/>
</dbReference>
<dbReference type="SMART" id="SM00342">
    <property type="entry name" value="HTH_ARAC"/>
    <property type="match status" value="1"/>
</dbReference>
<organism evidence="5 6">
    <name type="scientific">Fusibacter ferrireducens</name>
    <dbReference type="NCBI Taxonomy" id="2785058"/>
    <lineage>
        <taxon>Bacteria</taxon>
        <taxon>Bacillati</taxon>
        <taxon>Bacillota</taxon>
        <taxon>Clostridia</taxon>
        <taxon>Eubacteriales</taxon>
        <taxon>Eubacteriales Family XII. Incertae Sedis</taxon>
        <taxon>Fusibacter</taxon>
    </lineage>
</organism>
<dbReference type="Gene3D" id="1.10.10.60">
    <property type="entry name" value="Homeodomain-like"/>
    <property type="match status" value="2"/>
</dbReference>
<evidence type="ECO:0000313" key="6">
    <source>
        <dbReference type="Proteomes" id="UP000614200"/>
    </source>
</evidence>
<dbReference type="InterPro" id="IPR009057">
    <property type="entry name" value="Homeodomain-like_sf"/>
</dbReference>
<sequence>MEFENIEHRKGLPYRLFLVSIGHRSHHFHSDLEIIYVLKGVIRLQLSLSSHDIKQGELCLINPYEIHSITDLSEDQNILLIIQVTPSAITLKQNLLSKLQFDHVLINRFTTEVRDLMFKMYLESFNEQIHSDYLLNAYILEFIATLLKAVPYEILESTRLSSRTDAYKRLKYVIDYVESHFNERINLDQLASKLHISKYHLSHFIKQHLGISFQDYLNSVRLTHAIHLLLSTDMSILDVTMSSGFSDPKYLNALIKKRYGYTAKTLRLESHKLIFSIPSAPVGSIHLPFDQEKAFNEISATLS</sequence>
<reference evidence="5 6" key="1">
    <citation type="submission" date="2020-11" db="EMBL/GenBank/DDBJ databases">
        <title>Fusibacter basophilias sp. nov.</title>
        <authorList>
            <person name="Qiu D."/>
        </authorList>
    </citation>
    <scope>NUCLEOTIDE SEQUENCE [LARGE SCALE GENOMIC DNA]</scope>
    <source>
        <strain evidence="5 6">Q10-2</strain>
    </source>
</reference>
<dbReference type="InterPro" id="IPR011051">
    <property type="entry name" value="RmlC_Cupin_sf"/>
</dbReference>
<dbReference type="InterPro" id="IPR018060">
    <property type="entry name" value="HTH_AraC"/>
</dbReference>
<evidence type="ECO:0000256" key="3">
    <source>
        <dbReference type="ARBA" id="ARBA00023163"/>
    </source>
</evidence>
<dbReference type="PANTHER" id="PTHR43280">
    <property type="entry name" value="ARAC-FAMILY TRANSCRIPTIONAL REGULATOR"/>
    <property type="match status" value="1"/>
</dbReference>
<dbReference type="EMBL" id="JADKNH010000012">
    <property type="protein sequence ID" value="MBF4695062.1"/>
    <property type="molecule type" value="Genomic_DNA"/>
</dbReference>
<dbReference type="InterPro" id="IPR018062">
    <property type="entry name" value="HTH_AraC-typ_CS"/>
</dbReference>
<name>A0ABR9ZX78_9FIRM</name>
<comment type="caution">
    <text evidence="5">The sequence shown here is derived from an EMBL/GenBank/DDBJ whole genome shotgun (WGS) entry which is preliminary data.</text>
</comment>
<dbReference type="PANTHER" id="PTHR43280:SF2">
    <property type="entry name" value="HTH-TYPE TRANSCRIPTIONAL REGULATOR EXSA"/>
    <property type="match status" value="1"/>
</dbReference>
<evidence type="ECO:0000313" key="5">
    <source>
        <dbReference type="EMBL" id="MBF4695062.1"/>
    </source>
</evidence>
<keyword evidence="6" id="KW-1185">Reference proteome</keyword>
<keyword evidence="3" id="KW-0804">Transcription</keyword>
<dbReference type="SUPFAM" id="SSF51182">
    <property type="entry name" value="RmlC-like cupins"/>
    <property type="match status" value="1"/>
</dbReference>
<keyword evidence="1" id="KW-0805">Transcription regulation</keyword>
<dbReference type="InterPro" id="IPR003313">
    <property type="entry name" value="AraC-bd"/>
</dbReference>
<evidence type="ECO:0000256" key="2">
    <source>
        <dbReference type="ARBA" id="ARBA00023125"/>
    </source>
</evidence>
<keyword evidence="2" id="KW-0238">DNA-binding</keyword>
<dbReference type="SUPFAM" id="SSF46689">
    <property type="entry name" value="Homeodomain-like"/>
    <property type="match status" value="2"/>
</dbReference>
<dbReference type="Proteomes" id="UP000614200">
    <property type="component" value="Unassembled WGS sequence"/>
</dbReference>
<dbReference type="CDD" id="cd02208">
    <property type="entry name" value="cupin_RmlC-like"/>
    <property type="match status" value="1"/>
</dbReference>
<dbReference type="InterPro" id="IPR014710">
    <property type="entry name" value="RmlC-like_jellyroll"/>
</dbReference>
<dbReference type="PROSITE" id="PS01124">
    <property type="entry name" value="HTH_ARAC_FAMILY_2"/>
    <property type="match status" value="1"/>
</dbReference>
<dbReference type="Pfam" id="PF02311">
    <property type="entry name" value="AraC_binding"/>
    <property type="match status" value="1"/>
</dbReference>
<evidence type="ECO:0000256" key="1">
    <source>
        <dbReference type="ARBA" id="ARBA00023015"/>
    </source>
</evidence>
<feature type="domain" description="HTH araC/xylS-type" evidence="4">
    <location>
        <begin position="171"/>
        <end position="269"/>
    </location>
</feature>
<accession>A0ABR9ZX78</accession>